<dbReference type="Proteomes" id="UP000076532">
    <property type="component" value="Unassembled WGS sequence"/>
</dbReference>
<reference evidence="1 2" key="1">
    <citation type="journal article" date="2016" name="Mol. Biol. Evol.">
        <title>Comparative Genomics of Early-Diverging Mushroom-Forming Fungi Provides Insights into the Origins of Lignocellulose Decay Capabilities.</title>
        <authorList>
            <person name="Nagy L.G."/>
            <person name="Riley R."/>
            <person name="Tritt A."/>
            <person name="Adam C."/>
            <person name="Daum C."/>
            <person name="Floudas D."/>
            <person name="Sun H."/>
            <person name="Yadav J.S."/>
            <person name="Pangilinan J."/>
            <person name="Larsson K.H."/>
            <person name="Matsuura K."/>
            <person name="Barry K."/>
            <person name="Labutti K."/>
            <person name="Kuo R."/>
            <person name="Ohm R.A."/>
            <person name="Bhattacharya S.S."/>
            <person name="Shirouzu T."/>
            <person name="Yoshinaga Y."/>
            <person name="Martin F.M."/>
            <person name="Grigoriev I.V."/>
            <person name="Hibbett D.S."/>
        </authorList>
    </citation>
    <scope>NUCLEOTIDE SEQUENCE [LARGE SCALE GENOMIC DNA]</scope>
    <source>
        <strain evidence="1 2">CBS 109695</strain>
    </source>
</reference>
<proteinExistence type="predicted"/>
<evidence type="ECO:0000313" key="1">
    <source>
        <dbReference type="EMBL" id="KZP04988.1"/>
    </source>
</evidence>
<evidence type="ECO:0000313" key="2">
    <source>
        <dbReference type="Proteomes" id="UP000076532"/>
    </source>
</evidence>
<protein>
    <recommendedName>
        <fullName evidence="3">BTB domain-containing protein</fullName>
    </recommendedName>
</protein>
<evidence type="ECO:0008006" key="3">
    <source>
        <dbReference type="Google" id="ProtNLM"/>
    </source>
</evidence>
<accession>A0A167VGH2</accession>
<keyword evidence="2" id="KW-1185">Reference proteome</keyword>
<sequence>MDFWDGSANSLALLDNTHSTAGYTQAYIHRPDAIDDTGDSENARPLAFTDYRTFGSNSDLIILTSDYVCFHLHSDTLQAASHNDFNHILQDFNPGDRAEFDANPMFTVHDTSIVFTMIVCAIYGLPFAEYSPSFATLDLAVDGMKTYGLSVEVIIAPNTPLYEILLTHAETYSLELYALAAYHDLYDLAVVASSYLLSFQLSSLSDEMAARIGALYLKRLFFMHLGRAEALRRFLLPPPYPHPPTETCDHTKQMALTRAWALAASSLAWDPRVDVTADAIRVVLIPLGDHLACEQCQSGLEERINTLTRRWASTKVARSNPIALTRHNLQCAPSRGRFDF</sequence>
<gene>
    <name evidence="1" type="ORF">FIBSPDRAFT_370466</name>
</gene>
<dbReference type="EMBL" id="KV417872">
    <property type="protein sequence ID" value="KZP04988.1"/>
    <property type="molecule type" value="Genomic_DNA"/>
</dbReference>
<dbReference type="STRING" id="436010.A0A167VGH2"/>
<organism evidence="1 2">
    <name type="scientific">Athelia psychrophila</name>
    <dbReference type="NCBI Taxonomy" id="1759441"/>
    <lineage>
        <taxon>Eukaryota</taxon>
        <taxon>Fungi</taxon>
        <taxon>Dikarya</taxon>
        <taxon>Basidiomycota</taxon>
        <taxon>Agaricomycotina</taxon>
        <taxon>Agaricomycetes</taxon>
        <taxon>Agaricomycetidae</taxon>
        <taxon>Atheliales</taxon>
        <taxon>Atheliaceae</taxon>
        <taxon>Athelia</taxon>
    </lineage>
</organism>
<name>A0A167VGH2_9AGAM</name>
<dbReference type="AlphaFoldDB" id="A0A167VGH2"/>
<dbReference type="OrthoDB" id="3265815at2759"/>